<dbReference type="InterPro" id="IPR016167">
    <property type="entry name" value="FAD-bd_PCMH_sub1"/>
</dbReference>
<accession>A0A3N6PSG5</accession>
<evidence type="ECO:0000256" key="1">
    <source>
        <dbReference type="ARBA" id="ARBA00022630"/>
    </source>
</evidence>
<dbReference type="InterPro" id="IPR016169">
    <property type="entry name" value="FAD-bd_PCMH_sub2"/>
</dbReference>
<dbReference type="AlphaFoldDB" id="A0A3N6PSG5"/>
<feature type="domain" description="FAD-binding PCMH-type" evidence="4">
    <location>
        <begin position="13"/>
        <end position="189"/>
    </location>
</feature>
<keyword evidence="1" id="KW-0285">Flavoprotein</keyword>
<dbReference type="InterPro" id="IPR002346">
    <property type="entry name" value="Mopterin_DH_FAD-bd"/>
</dbReference>
<dbReference type="InterPro" id="IPR036683">
    <property type="entry name" value="CO_DH_flav_C_dom_sf"/>
</dbReference>
<dbReference type="InterPro" id="IPR005107">
    <property type="entry name" value="CO_DH_flav_C"/>
</dbReference>
<evidence type="ECO:0000256" key="3">
    <source>
        <dbReference type="ARBA" id="ARBA00023002"/>
    </source>
</evidence>
<organism evidence="5 6">
    <name type="scientific">Natrarchaeobius chitinivorans</name>
    <dbReference type="NCBI Taxonomy" id="1679083"/>
    <lineage>
        <taxon>Archaea</taxon>
        <taxon>Methanobacteriati</taxon>
        <taxon>Methanobacteriota</taxon>
        <taxon>Stenosarchaea group</taxon>
        <taxon>Halobacteria</taxon>
        <taxon>Halobacteriales</taxon>
        <taxon>Natrialbaceae</taxon>
        <taxon>Natrarchaeobius</taxon>
    </lineage>
</organism>
<dbReference type="PANTHER" id="PTHR42659:SF2">
    <property type="entry name" value="XANTHINE DEHYDROGENASE SUBUNIT C-RELATED"/>
    <property type="match status" value="1"/>
</dbReference>
<dbReference type="PANTHER" id="PTHR42659">
    <property type="entry name" value="XANTHINE DEHYDROGENASE SUBUNIT C-RELATED"/>
    <property type="match status" value="1"/>
</dbReference>
<dbReference type="SUPFAM" id="SSF55447">
    <property type="entry name" value="CO dehydrogenase flavoprotein C-terminal domain-like"/>
    <property type="match status" value="1"/>
</dbReference>
<dbReference type="GO" id="GO:0071949">
    <property type="term" value="F:FAD binding"/>
    <property type="evidence" value="ECO:0007669"/>
    <property type="project" value="InterPro"/>
</dbReference>
<keyword evidence="2" id="KW-0274">FAD</keyword>
<protein>
    <submittedName>
        <fullName evidence="5">Xanthine dehydrogenase family protein subunit M</fullName>
    </submittedName>
</protein>
<dbReference type="Gene3D" id="3.30.390.50">
    <property type="entry name" value="CO dehydrogenase flavoprotein, C-terminal domain"/>
    <property type="match status" value="1"/>
</dbReference>
<dbReference type="Gene3D" id="3.30.465.10">
    <property type="match status" value="1"/>
</dbReference>
<reference evidence="5 6" key="1">
    <citation type="submission" date="2018-10" db="EMBL/GenBank/DDBJ databases">
        <title>Natrarchaeobius chitinivorans gen. nov., sp. nov., and Natrarchaeobius haloalkaliphilus sp. nov., alkaliphilic, chitin-utilizing haloarchaea from hypersaline alkaline lakes.</title>
        <authorList>
            <person name="Sorokin D.Y."/>
            <person name="Elcheninov A.G."/>
            <person name="Kostrikina N.A."/>
            <person name="Bale N.J."/>
            <person name="Sinninghe Damste J.S."/>
            <person name="Khijniak T.V."/>
            <person name="Kublanov I.V."/>
            <person name="Toshchakov S.V."/>
        </authorList>
    </citation>
    <scope>NUCLEOTIDE SEQUENCE [LARGE SCALE GENOMIC DNA]</scope>
    <source>
        <strain evidence="5 6">AArcht7</strain>
    </source>
</reference>
<dbReference type="EMBL" id="REFZ01000002">
    <property type="protein sequence ID" value="RQH02466.1"/>
    <property type="molecule type" value="Genomic_DNA"/>
</dbReference>
<dbReference type="Pfam" id="PF00941">
    <property type="entry name" value="FAD_binding_5"/>
    <property type="match status" value="1"/>
</dbReference>
<dbReference type="Proteomes" id="UP000281431">
    <property type="component" value="Unassembled WGS sequence"/>
</dbReference>
<dbReference type="InterPro" id="IPR051312">
    <property type="entry name" value="Diverse_Substr_Oxidored"/>
</dbReference>
<dbReference type="Pfam" id="PF03450">
    <property type="entry name" value="CO_deh_flav_C"/>
    <property type="match status" value="1"/>
</dbReference>
<evidence type="ECO:0000313" key="5">
    <source>
        <dbReference type="EMBL" id="RQH02466.1"/>
    </source>
</evidence>
<evidence type="ECO:0000313" key="6">
    <source>
        <dbReference type="Proteomes" id="UP000281431"/>
    </source>
</evidence>
<dbReference type="InterPro" id="IPR016166">
    <property type="entry name" value="FAD-bd_PCMH"/>
</dbReference>
<name>A0A3N6PSG5_NATCH</name>
<dbReference type="PROSITE" id="PS51387">
    <property type="entry name" value="FAD_PCMH"/>
    <property type="match status" value="1"/>
</dbReference>
<dbReference type="OrthoDB" id="19205at2157"/>
<dbReference type="InterPro" id="IPR036318">
    <property type="entry name" value="FAD-bd_PCMH-like_sf"/>
</dbReference>
<dbReference type="SUPFAM" id="SSF56176">
    <property type="entry name" value="FAD-binding/transporter-associated domain-like"/>
    <property type="match status" value="1"/>
</dbReference>
<dbReference type="GO" id="GO:0016491">
    <property type="term" value="F:oxidoreductase activity"/>
    <property type="evidence" value="ECO:0007669"/>
    <property type="project" value="UniProtKB-KW"/>
</dbReference>
<dbReference type="FunFam" id="3.30.465.10:FF:000017">
    <property type="entry name" value="Xanthine dehydrogenase, FAD binding subunit"/>
    <property type="match status" value="1"/>
</dbReference>
<keyword evidence="3" id="KW-0560">Oxidoreductase</keyword>
<keyword evidence="6" id="KW-1185">Reference proteome</keyword>
<comment type="caution">
    <text evidence="5">The sequence shown here is derived from an EMBL/GenBank/DDBJ whole genome shotgun (WGS) entry which is preliminary data.</text>
</comment>
<evidence type="ECO:0000259" key="4">
    <source>
        <dbReference type="PROSITE" id="PS51387"/>
    </source>
</evidence>
<dbReference type="Gene3D" id="3.30.43.10">
    <property type="entry name" value="Uridine Diphospho-n-acetylenolpyruvylglucosamine Reductase, domain 2"/>
    <property type="match status" value="1"/>
</dbReference>
<dbReference type="SMART" id="SM01092">
    <property type="entry name" value="CO_deh_flav_C"/>
    <property type="match status" value="1"/>
</dbReference>
<sequence>MEYKLASNTTTRVISQEFDYSVPASLEEALELRDEHGDDVRPLAGGTDLLIQLKADVRTESHLMYVNGLDELDDVSETEEGLEIGATVTYDDLMNSSLVDQHVPILAEAASDAGGVQVEKMGTIGGNLCNGSPAASTAPPLLILGAEVVLESVDGERIVPIEEFFTGPKRTVLEPNELLTSVRVPTPASDRWAHEEIKRVTEDLAKVIVSVSLECDDGTVTDCGIGLGCVAPTPIRATEAEAAIRGEPATEETFARAGEIASDEISPISDSRSTAEYRRLITETKVRDLLVDAHETNV</sequence>
<evidence type="ECO:0000256" key="2">
    <source>
        <dbReference type="ARBA" id="ARBA00022827"/>
    </source>
</evidence>
<proteinExistence type="predicted"/>
<gene>
    <name evidence="5" type="ORF">EA472_03960</name>
</gene>